<name>A0A943HPR2_BACT4</name>
<protein>
    <submittedName>
        <fullName evidence="1">Uncharacterized protein</fullName>
    </submittedName>
</protein>
<comment type="caution">
    <text evidence="1">The sequence shown here is derived from an EMBL/GenBank/DDBJ whole genome shotgun (WGS) entry which is preliminary data.</text>
</comment>
<evidence type="ECO:0000313" key="2">
    <source>
        <dbReference type="Proteomes" id="UP000782901"/>
    </source>
</evidence>
<evidence type="ECO:0000313" key="1">
    <source>
        <dbReference type="EMBL" id="MBS5410753.1"/>
    </source>
</evidence>
<reference evidence="1" key="1">
    <citation type="submission" date="2021-02" db="EMBL/GenBank/DDBJ databases">
        <title>Infant gut strain persistence is associated with maternal origin, phylogeny, and functional potential including surface adhesion and iron acquisition.</title>
        <authorList>
            <person name="Lou Y.C."/>
        </authorList>
    </citation>
    <scope>NUCLEOTIDE SEQUENCE</scope>
    <source>
        <strain evidence="1">L3_082_243G1_dasL3_082_243G1_maxbin2.maxbin.015s ta_sub</strain>
    </source>
</reference>
<dbReference type="EMBL" id="JAGZEE010000010">
    <property type="protein sequence ID" value="MBS5410753.1"/>
    <property type="molecule type" value="Genomic_DNA"/>
</dbReference>
<dbReference type="AlphaFoldDB" id="A0A943HPR2"/>
<proteinExistence type="predicted"/>
<organism evidence="1 2">
    <name type="scientific">Bacteroides thetaiotaomicron</name>
    <dbReference type="NCBI Taxonomy" id="818"/>
    <lineage>
        <taxon>Bacteria</taxon>
        <taxon>Pseudomonadati</taxon>
        <taxon>Bacteroidota</taxon>
        <taxon>Bacteroidia</taxon>
        <taxon>Bacteroidales</taxon>
        <taxon>Bacteroidaceae</taxon>
        <taxon>Bacteroides</taxon>
    </lineage>
</organism>
<accession>A0A943HPR2</accession>
<dbReference type="Proteomes" id="UP000782901">
    <property type="component" value="Unassembled WGS sequence"/>
</dbReference>
<gene>
    <name evidence="1" type="ORF">KHY35_08565</name>
</gene>
<sequence length="66" mass="7980">MDEQSLKELKLKANVLNNRERLLLLYMVIDYQRGRIVYEDAPENILELFFEICPDAMRRRKLPKVK</sequence>